<proteinExistence type="predicted"/>
<feature type="transmembrane region" description="Helical" evidence="1">
    <location>
        <begin position="354"/>
        <end position="375"/>
    </location>
</feature>
<feature type="transmembrane region" description="Helical" evidence="1">
    <location>
        <begin position="387"/>
        <end position="409"/>
    </location>
</feature>
<gene>
    <name evidence="2" type="ORF">BH720_07530</name>
</gene>
<evidence type="ECO:0000256" key="1">
    <source>
        <dbReference type="SAM" id="Phobius"/>
    </source>
</evidence>
<protein>
    <submittedName>
        <fullName evidence="2">Uncharacterized protein</fullName>
    </submittedName>
</protein>
<feature type="transmembrane region" description="Helical" evidence="1">
    <location>
        <begin position="416"/>
        <end position="438"/>
    </location>
</feature>
<keyword evidence="1" id="KW-0472">Membrane</keyword>
<feature type="transmembrane region" description="Helical" evidence="1">
    <location>
        <begin position="161"/>
        <end position="187"/>
    </location>
</feature>
<keyword evidence="1" id="KW-1133">Transmembrane helix</keyword>
<feature type="transmembrane region" description="Helical" evidence="1">
    <location>
        <begin position="194"/>
        <end position="214"/>
    </location>
</feature>
<dbReference type="STRING" id="1781255.BH720_07530"/>
<accession>A0A1E5QM71</accession>
<feature type="transmembrane region" description="Helical" evidence="1">
    <location>
        <begin position="27"/>
        <end position="49"/>
    </location>
</feature>
<keyword evidence="1" id="KW-0812">Transmembrane</keyword>
<name>A0A1E5QM71_9CYAN</name>
<feature type="transmembrane region" description="Helical" evidence="1">
    <location>
        <begin position="132"/>
        <end position="155"/>
    </location>
</feature>
<feature type="transmembrane region" description="Helical" evidence="1">
    <location>
        <begin position="278"/>
        <end position="296"/>
    </location>
</feature>
<dbReference type="RefSeq" id="WP_069966568.1">
    <property type="nucleotide sequence ID" value="NZ_CM124774.1"/>
</dbReference>
<dbReference type="AlphaFoldDB" id="A0A1E5QM71"/>
<organism evidence="2">
    <name type="scientific">Desertifilum tharense IPPAS B-1220</name>
    <dbReference type="NCBI Taxonomy" id="1781255"/>
    <lineage>
        <taxon>Bacteria</taxon>
        <taxon>Bacillati</taxon>
        <taxon>Cyanobacteriota</taxon>
        <taxon>Cyanophyceae</taxon>
        <taxon>Desertifilales</taxon>
        <taxon>Desertifilaceae</taxon>
        <taxon>Desertifilum</taxon>
    </lineage>
</organism>
<dbReference type="OrthoDB" id="458286at2"/>
<sequence length="520" mass="57561">MNAILQFGEWNPQAVREFKGRLKGRNITIAIAASIVTQALLMFVCISELPTLGSSSYSTYCIQNPEGYCSAIDWAKWWFSLFQFLCWLLPLGLVIGSVYLLIEDLSKEERRGTLNFIRLTPQSSQSILLGKIMGVPILVYLAVALYLPLFAIAGISAGMNLLWIVGYILFLGVVSFFFSSAALLMAFLKAEQPWLGSFCAAYFVSGLLSSYFLFFEADQTSRNATEFKWFILPLGQSYWVYQSFVLTTLGVGCYWIWQALNRRFRNPNATILSKAQSYGLVTSVQLWILGFIVPLSEHEVALAVVTSLNLFGFLAIVSAITPHCQTCLDWARYRHTMPHRRSLWQDLVWGEKSPAIVAIAINLGIMLAIWGTWVLTWPSYAPQWQSLAILIVSANLILVYSAIAQAMLMNKAPKRVLWTGLTLSTAVALPPTLLYLLAGPLGTGTLTSPILTTLWFASTFSAPWFVVESISGLSVGLAILAQWSLFGLFTLQLSRKFQQVGASAAKTLTGTSPITAQPKA</sequence>
<reference evidence="2" key="1">
    <citation type="submission" date="2016-09" db="EMBL/GenBank/DDBJ databases">
        <title>Draft genome of thermotolerant cyanobacterium Desertifilum sp. strain IPPAS B-1220.</title>
        <authorList>
            <person name="Sinetova M.A."/>
            <person name="Bolakhan K."/>
            <person name="Zayadan B.K."/>
            <person name="Mironov K.S."/>
            <person name="Ustinova V."/>
            <person name="Kupriyanova E.V."/>
            <person name="Sidorov R.A."/>
            <person name="Skrypnik A.N."/>
            <person name="Gogoleva N.E."/>
            <person name="Gogolev Y.V."/>
            <person name="Los D.A."/>
        </authorList>
    </citation>
    <scope>NUCLEOTIDE SEQUENCE [LARGE SCALE GENOMIC DNA]</scope>
    <source>
        <strain evidence="2">IPPAS B-1220</strain>
    </source>
</reference>
<comment type="caution">
    <text evidence="2">The sequence shown here is derived from an EMBL/GenBank/DDBJ whole genome shotgun (WGS) entry which is preliminary data.</text>
</comment>
<evidence type="ECO:0000313" key="2">
    <source>
        <dbReference type="EMBL" id="OEJ75775.1"/>
    </source>
</evidence>
<feature type="transmembrane region" description="Helical" evidence="1">
    <location>
        <begin position="77"/>
        <end position="102"/>
    </location>
</feature>
<feature type="transmembrane region" description="Helical" evidence="1">
    <location>
        <begin position="308"/>
        <end position="333"/>
    </location>
</feature>
<feature type="transmembrane region" description="Helical" evidence="1">
    <location>
        <begin position="238"/>
        <end position="257"/>
    </location>
</feature>
<dbReference type="EMBL" id="MJGC01000044">
    <property type="protein sequence ID" value="OEJ75775.1"/>
    <property type="molecule type" value="Genomic_DNA"/>
</dbReference>
<feature type="transmembrane region" description="Helical" evidence="1">
    <location>
        <begin position="464"/>
        <end position="489"/>
    </location>
</feature>